<dbReference type="Proteomes" id="UP000321580">
    <property type="component" value="Unassembled WGS sequence"/>
</dbReference>
<accession>A0A5C6RNG6</accession>
<gene>
    <name evidence="2" type="ORF">FRY97_08110</name>
</gene>
<dbReference type="RefSeq" id="WP_147166949.1">
    <property type="nucleotide sequence ID" value="NZ_VOOR01000013.1"/>
</dbReference>
<dbReference type="PROSITE" id="PS51257">
    <property type="entry name" value="PROKAR_LIPOPROTEIN"/>
    <property type="match status" value="1"/>
</dbReference>
<comment type="caution">
    <text evidence="2">The sequence shown here is derived from an EMBL/GenBank/DDBJ whole genome shotgun (WGS) entry which is preliminary data.</text>
</comment>
<proteinExistence type="predicted"/>
<dbReference type="EMBL" id="VOOR01000013">
    <property type="protein sequence ID" value="TXB63773.1"/>
    <property type="molecule type" value="Genomic_DNA"/>
</dbReference>
<dbReference type="Gene3D" id="3.10.450.410">
    <property type="match status" value="1"/>
</dbReference>
<dbReference type="AlphaFoldDB" id="A0A5C6RNG6"/>
<evidence type="ECO:0000313" key="2">
    <source>
        <dbReference type="EMBL" id="TXB63773.1"/>
    </source>
</evidence>
<dbReference type="OrthoDB" id="1043604at2"/>
<reference evidence="2 3" key="1">
    <citation type="submission" date="2019-08" db="EMBL/GenBank/DDBJ databases">
        <title>Genome of Phaeodactylibacter luteus.</title>
        <authorList>
            <person name="Bowman J.P."/>
        </authorList>
    </citation>
    <scope>NUCLEOTIDE SEQUENCE [LARGE SCALE GENOMIC DNA]</scope>
    <source>
        <strain evidence="2 3">KCTC 42180</strain>
    </source>
</reference>
<sequence>MMYKAWMIGALMAVAAVGCAPKGAPEDGSRPFREFAEFYERFHQDTAFQRERIVFPLPGLPQEADSALIASGLFRWTPQTWQLQGAIDFSRSEFRQELTPVGRDLIIEKIVQPEYGLQIERRFSRLEDGWHLIYYAGLNRVEAR</sequence>
<keyword evidence="1" id="KW-0732">Signal</keyword>
<name>A0A5C6RNG6_9BACT</name>
<evidence type="ECO:0000256" key="1">
    <source>
        <dbReference type="SAM" id="SignalP"/>
    </source>
</evidence>
<evidence type="ECO:0000313" key="3">
    <source>
        <dbReference type="Proteomes" id="UP000321580"/>
    </source>
</evidence>
<feature type="chain" id="PRO_5022902549" description="DUF4348 domain-containing protein" evidence="1">
    <location>
        <begin position="16"/>
        <end position="144"/>
    </location>
</feature>
<feature type="signal peptide" evidence="1">
    <location>
        <begin position="1"/>
        <end position="15"/>
    </location>
</feature>
<keyword evidence="3" id="KW-1185">Reference proteome</keyword>
<organism evidence="2 3">
    <name type="scientific">Phaeodactylibacter luteus</name>
    <dbReference type="NCBI Taxonomy" id="1564516"/>
    <lineage>
        <taxon>Bacteria</taxon>
        <taxon>Pseudomonadati</taxon>
        <taxon>Bacteroidota</taxon>
        <taxon>Saprospiria</taxon>
        <taxon>Saprospirales</taxon>
        <taxon>Haliscomenobacteraceae</taxon>
        <taxon>Phaeodactylibacter</taxon>
    </lineage>
</organism>
<protein>
    <recommendedName>
        <fullName evidence="4">DUF4348 domain-containing protein</fullName>
    </recommendedName>
</protein>
<evidence type="ECO:0008006" key="4">
    <source>
        <dbReference type="Google" id="ProtNLM"/>
    </source>
</evidence>